<organism evidence="2">
    <name type="scientific">hydrothermal vent metagenome</name>
    <dbReference type="NCBI Taxonomy" id="652676"/>
    <lineage>
        <taxon>unclassified sequences</taxon>
        <taxon>metagenomes</taxon>
        <taxon>ecological metagenomes</taxon>
    </lineage>
</organism>
<gene>
    <name evidence="2" type="ORF">MNB_SV-6-232</name>
</gene>
<feature type="compositionally biased region" description="Polar residues" evidence="1">
    <location>
        <begin position="57"/>
        <end position="67"/>
    </location>
</feature>
<evidence type="ECO:0008006" key="3">
    <source>
        <dbReference type="Google" id="ProtNLM"/>
    </source>
</evidence>
<dbReference type="PROSITE" id="PS51257">
    <property type="entry name" value="PROKAR_LIPOPROTEIN"/>
    <property type="match status" value="1"/>
</dbReference>
<reference evidence="2" key="1">
    <citation type="submission" date="2016-10" db="EMBL/GenBank/DDBJ databases">
        <authorList>
            <person name="de Groot N.N."/>
        </authorList>
    </citation>
    <scope>NUCLEOTIDE SEQUENCE</scope>
</reference>
<accession>A0A1W1CDQ0</accession>
<proteinExistence type="predicted"/>
<feature type="region of interest" description="Disordered" evidence="1">
    <location>
        <begin position="56"/>
        <end position="108"/>
    </location>
</feature>
<dbReference type="AlphaFoldDB" id="A0A1W1CDQ0"/>
<evidence type="ECO:0000313" key="2">
    <source>
        <dbReference type="EMBL" id="SFV63906.1"/>
    </source>
</evidence>
<dbReference type="EMBL" id="FPHC01000069">
    <property type="protein sequence ID" value="SFV63906.1"/>
    <property type="molecule type" value="Genomic_DNA"/>
</dbReference>
<evidence type="ECO:0000256" key="1">
    <source>
        <dbReference type="SAM" id="MobiDB-lite"/>
    </source>
</evidence>
<protein>
    <recommendedName>
        <fullName evidence="3">Lipoprotein</fullName>
    </recommendedName>
</protein>
<feature type="compositionally biased region" description="Basic and acidic residues" evidence="1">
    <location>
        <begin position="68"/>
        <end position="93"/>
    </location>
</feature>
<name>A0A1W1CDQ0_9ZZZZ</name>
<sequence length="108" mass="11727">MKLTKADKPVINYPSRYIFKPMLLNVGIAILLGGCANSRVKEPSLLAGGMIGDRVAKSQQSCNASTDSGKEGMKEETKEETKEEVKEEVKEPEILGGIPPVQPPKLED</sequence>